<protein>
    <submittedName>
        <fullName evidence="1">Uncharacterized protein</fullName>
    </submittedName>
</protein>
<organism evidence="1 2">
    <name type="scientific">Rotaria magnacalcarata</name>
    <dbReference type="NCBI Taxonomy" id="392030"/>
    <lineage>
        <taxon>Eukaryota</taxon>
        <taxon>Metazoa</taxon>
        <taxon>Spiralia</taxon>
        <taxon>Gnathifera</taxon>
        <taxon>Rotifera</taxon>
        <taxon>Eurotatoria</taxon>
        <taxon>Bdelloidea</taxon>
        <taxon>Philodinida</taxon>
        <taxon>Philodinidae</taxon>
        <taxon>Rotaria</taxon>
    </lineage>
</organism>
<gene>
    <name evidence="1" type="ORF">GIL414_LOCUS25515</name>
</gene>
<accession>A0A8S2TNY4</accession>
<evidence type="ECO:0000313" key="2">
    <source>
        <dbReference type="Proteomes" id="UP000681720"/>
    </source>
</evidence>
<evidence type="ECO:0000313" key="1">
    <source>
        <dbReference type="EMBL" id="CAF4293519.1"/>
    </source>
</evidence>
<dbReference type="AlphaFoldDB" id="A0A8S2TNY4"/>
<proteinExistence type="predicted"/>
<reference evidence="1" key="1">
    <citation type="submission" date="2021-02" db="EMBL/GenBank/DDBJ databases">
        <authorList>
            <person name="Nowell W R."/>
        </authorList>
    </citation>
    <scope>NUCLEOTIDE SEQUENCE</scope>
</reference>
<feature type="non-terminal residue" evidence="1">
    <location>
        <position position="1"/>
    </location>
</feature>
<name>A0A8S2TNY4_9BILA</name>
<dbReference type="Proteomes" id="UP000681720">
    <property type="component" value="Unassembled WGS sequence"/>
</dbReference>
<dbReference type="EMBL" id="CAJOBJ010034786">
    <property type="protein sequence ID" value="CAF4293519.1"/>
    <property type="molecule type" value="Genomic_DNA"/>
</dbReference>
<sequence length="34" mass="3697">IYQIVLSWILVADQYGPQGFCAGAVDNTNVQSEP</sequence>
<comment type="caution">
    <text evidence="1">The sequence shown here is derived from an EMBL/GenBank/DDBJ whole genome shotgun (WGS) entry which is preliminary data.</text>
</comment>